<evidence type="ECO:0000313" key="8">
    <source>
        <dbReference type="Proteomes" id="UP000241514"/>
    </source>
</evidence>
<dbReference type="InterPro" id="IPR036390">
    <property type="entry name" value="WH_DNA-bd_sf"/>
</dbReference>
<dbReference type="PRINTS" id="PR00039">
    <property type="entry name" value="HTHLYSR"/>
</dbReference>
<proteinExistence type="inferred from homology"/>
<keyword evidence="2" id="KW-0805">Transcription regulation</keyword>
<dbReference type="Pfam" id="PF00126">
    <property type="entry name" value="HTH_1"/>
    <property type="match status" value="1"/>
</dbReference>
<evidence type="ECO:0000256" key="4">
    <source>
        <dbReference type="ARBA" id="ARBA00023163"/>
    </source>
</evidence>
<dbReference type="AlphaFoldDB" id="A0A2T4D9A5"/>
<dbReference type="InterPro" id="IPR000847">
    <property type="entry name" value="LysR_HTH_N"/>
</dbReference>
<dbReference type="GO" id="GO:0000976">
    <property type="term" value="F:transcription cis-regulatory region binding"/>
    <property type="evidence" value="ECO:0007669"/>
    <property type="project" value="TreeGrafter"/>
</dbReference>
<evidence type="ECO:0000256" key="1">
    <source>
        <dbReference type="ARBA" id="ARBA00009437"/>
    </source>
</evidence>
<dbReference type="Pfam" id="PF03466">
    <property type="entry name" value="LysR_substrate"/>
    <property type="match status" value="1"/>
</dbReference>
<dbReference type="PROSITE" id="PS50931">
    <property type="entry name" value="HTH_LYSR"/>
    <property type="match status" value="1"/>
</dbReference>
<dbReference type="GO" id="GO:0003700">
    <property type="term" value="F:DNA-binding transcription factor activity"/>
    <property type="evidence" value="ECO:0007669"/>
    <property type="project" value="InterPro"/>
</dbReference>
<evidence type="ECO:0000313" key="6">
    <source>
        <dbReference type="EMBL" id="PTB89829.1"/>
    </source>
</evidence>
<dbReference type="Gene3D" id="1.10.10.10">
    <property type="entry name" value="Winged helix-like DNA-binding domain superfamily/Winged helix DNA-binding domain"/>
    <property type="match status" value="1"/>
</dbReference>
<dbReference type="EMBL" id="PYVF01000009">
    <property type="protein sequence ID" value="PTB89829.1"/>
    <property type="molecule type" value="Genomic_DNA"/>
</dbReference>
<keyword evidence="4" id="KW-0804">Transcription</keyword>
<dbReference type="PANTHER" id="PTHR30126">
    <property type="entry name" value="HTH-TYPE TRANSCRIPTIONAL REGULATOR"/>
    <property type="match status" value="1"/>
</dbReference>
<comment type="similarity">
    <text evidence="1">Belongs to the LysR transcriptional regulatory family.</text>
</comment>
<evidence type="ECO:0000313" key="9">
    <source>
        <dbReference type="Proteomes" id="UP000242087"/>
    </source>
</evidence>
<dbReference type="PANTHER" id="PTHR30126:SF5">
    <property type="entry name" value="HTH-TYPE TRANSCRIPTIONAL ACTIVATOR CMPR"/>
    <property type="match status" value="1"/>
</dbReference>
<evidence type="ECO:0000313" key="7">
    <source>
        <dbReference type="EMBL" id="PTB90327.1"/>
    </source>
</evidence>
<dbReference type="InterPro" id="IPR036388">
    <property type="entry name" value="WH-like_DNA-bd_sf"/>
</dbReference>
<dbReference type="SUPFAM" id="SSF53850">
    <property type="entry name" value="Periplasmic binding protein-like II"/>
    <property type="match status" value="1"/>
</dbReference>
<keyword evidence="3" id="KW-0238">DNA-binding</keyword>
<evidence type="ECO:0000256" key="3">
    <source>
        <dbReference type="ARBA" id="ARBA00023125"/>
    </source>
</evidence>
<comment type="caution">
    <text evidence="6">The sequence shown here is derived from an EMBL/GenBank/DDBJ whole genome shotgun (WGS) entry which is preliminary data.</text>
</comment>
<gene>
    <name evidence="6" type="ORF">C9927_01220</name>
    <name evidence="7" type="ORF">C9928_00035</name>
</gene>
<reference evidence="8 9" key="1">
    <citation type="submission" date="2018-03" db="EMBL/GenBank/DDBJ databases">
        <title>Cross-interface Injection: A General Nanoliter Liquid Handling Method Applied to Single Cells Genome Amplification Automated Nanoliter Liquid Handling Applied to Single Cell Multiple Displacement Amplification.</title>
        <authorList>
            <person name="Yun J."/>
            <person name="Xu P."/>
            <person name="Xu J."/>
            <person name="Dai X."/>
            <person name="Wang Y."/>
            <person name="Zheng X."/>
            <person name="Cao C."/>
            <person name="Yi Q."/>
            <person name="Zhu Y."/>
            <person name="Wang L."/>
            <person name="Dong Z."/>
            <person name="Huang Y."/>
            <person name="Huang L."/>
            <person name="Du W."/>
        </authorList>
    </citation>
    <scope>NUCLEOTIDE SEQUENCE [LARGE SCALE GENOMIC DNA]</scope>
    <source>
        <strain evidence="6 9">A12-4</strain>
        <strain evidence="7 8">A9-4</strain>
    </source>
</reference>
<feature type="domain" description="HTH lysR-type" evidence="5">
    <location>
        <begin position="6"/>
        <end position="63"/>
    </location>
</feature>
<dbReference type="EMBL" id="PYVG01000001">
    <property type="protein sequence ID" value="PTB90327.1"/>
    <property type="molecule type" value="Genomic_DNA"/>
</dbReference>
<evidence type="ECO:0000256" key="2">
    <source>
        <dbReference type="ARBA" id="ARBA00023015"/>
    </source>
</evidence>
<organism evidence="6 9">
    <name type="scientific">Pseudidiomarina aestuarii</name>
    <dbReference type="NCBI Taxonomy" id="624146"/>
    <lineage>
        <taxon>Bacteria</taxon>
        <taxon>Pseudomonadati</taxon>
        <taxon>Pseudomonadota</taxon>
        <taxon>Gammaproteobacteria</taxon>
        <taxon>Alteromonadales</taxon>
        <taxon>Idiomarinaceae</taxon>
        <taxon>Pseudidiomarina</taxon>
    </lineage>
</organism>
<dbReference type="Gene3D" id="3.40.190.290">
    <property type="match status" value="1"/>
</dbReference>
<accession>A0A2T4D9A5</accession>
<protein>
    <submittedName>
        <fullName evidence="6">LysR family transcriptional regulator</fullName>
    </submittedName>
</protein>
<evidence type="ECO:0000259" key="5">
    <source>
        <dbReference type="PROSITE" id="PS50931"/>
    </source>
</evidence>
<name>A0A2T4D9A5_9GAMM</name>
<dbReference type="SUPFAM" id="SSF46785">
    <property type="entry name" value="Winged helix' DNA-binding domain"/>
    <property type="match status" value="1"/>
</dbReference>
<sequence length="309" mass="34718">MDSRRINFRLLQVFRTVVQAGSISQAARQLHLTQPTVSLQLKSLSDIVGEPLLESHREGITMTPAGEYFYQAAGDALGRFDDLELQLQRYRGGETGKLSIGLVTTAKYLVAQLLSSFAEQFPDIEVILNIGNRGTVLQRFAEQADDLYWFSHPPTGADVEAEPMVRNPLQLIAPPNHWAAGKTITFPELHGERFLIREPGSATRMLFEAWLSSQGYGLQQTMQIESNEAIRLGVASGLGLAVISEHPLAHGAEHVTTLSMRGFPLQSYWYLVRHRERYESYAAHTFVSHVRERLPQVIEPRWLLPKTEA</sequence>
<dbReference type="InterPro" id="IPR005119">
    <property type="entry name" value="LysR_subst-bd"/>
</dbReference>
<dbReference type="Proteomes" id="UP000242087">
    <property type="component" value="Unassembled WGS sequence"/>
</dbReference>
<dbReference type="Proteomes" id="UP000241514">
    <property type="component" value="Unassembled WGS sequence"/>
</dbReference>